<gene>
    <name evidence="1" type="ORF">EHI5A_066220</name>
</gene>
<dbReference type="PANTHER" id="PTHR45661:SF3">
    <property type="entry name" value="IG-LIKE DOMAIN-CONTAINING PROTEIN"/>
    <property type="match status" value="1"/>
</dbReference>
<dbReference type="OrthoDB" id="415426at2759"/>
<proteinExistence type="predicted"/>
<sequence>MSIDNLQFVSKERIFINEPVLISIKIPENLEIINGKNIEKKDINEFIIPSSITKLCDHCFSECESLQSINIPSSVSELGDYCFDCCFSGCSSLTSVIIPTSISKIGCNCFYKCSLLTLINIPPSITAFGTACFYKCGCEEMLKPNKTIPENCFQP</sequence>
<protein>
    <recommendedName>
        <fullName evidence="3">Leucine rich repeatcontaining protein BspA family protein</fullName>
    </recommendedName>
</protein>
<dbReference type="InterPro" id="IPR026906">
    <property type="entry name" value="LRR_5"/>
</dbReference>
<evidence type="ECO:0000313" key="1">
    <source>
        <dbReference type="EMBL" id="EMD45716.1"/>
    </source>
</evidence>
<name>M2S340_ENTHI</name>
<dbReference type="InterPro" id="IPR053139">
    <property type="entry name" value="Surface_bspA-like"/>
</dbReference>
<dbReference type="Gene3D" id="3.80.10.10">
    <property type="entry name" value="Ribonuclease Inhibitor"/>
    <property type="match status" value="2"/>
</dbReference>
<dbReference type="InterPro" id="IPR032675">
    <property type="entry name" value="LRR_dom_sf"/>
</dbReference>
<organism evidence="1 2">
    <name type="scientific">Entamoeba histolytica KU27</name>
    <dbReference type="NCBI Taxonomy" id="885311"/>
    <lineage>
        <taxon>Eukaryota</taxon>
        <taxon>Amoebozoa</taxon>
        <taxon>Evosea</taxon>
        <taxon>Archamoebae</taxon>
        <taxon>Mastigamoebida</taxon>
        <taxon>Entamoebidae</taxon>
        <taxon>Entamoeba</taxon>
    </lineage>
</organism>
<evidence type="ECO:0000313" key="2">
    <source>
        <dbReference type="Proteomes" id="UP000011755"/>
    </source>
</evidence>
<reference evidence="1 2" key="1">
    <citation type="submission" date="2013-02" db="EMBL/GenBank/DDBJ databases">
        <authorList>
            <person name="Hannick L."/>
            <person name="Zafar N."/>
            <person name="Lorenzi H."/>
            <person name="Ali I.A."/>
            <person name="Petri W.P."/>
            <person name="Caler E."/>
        </authorList>
    </citation>
    <scope>NUCLEOTIDE SEQUENCE [LARGE SCALE GENOMIC DNA]</scope>
    <source>
        <strain evidence="1 2">KU27</strain>
    </source>
</reference>
<dbReference type="PANTHER" id="PTHR45661">
    <property type="entry name" value="SURFACE ANTIGEN"/>
    <property type="match status" value="1"/>
</dbReference>
<dbReference type="VEuPathDB" id="AmoebaDB:EHI5A_066220"/>
<dbReference type="Proteomes" id="UP000011755">
    <property type="component" value="Unassembled WGS sequence"/>
</dbReference>
<accession>M2S340</accession>
<dbReference type="EMBL" id="KB444732">
    <property type="protein sequence ID" value="EMD45716.1"/>
    <property type="molecule type" value="Genomic_DNA"/>
</dbReference>
<dbReference type="AlphaFoldDB" id="M2S340"/>
<dbReference type="Pfam" id="PF13306">
    <property type="entry name" value="LRR_5"/>
    <property type="match status" value="1"/>
</dbReference>
<dbReference type="SUPFAM" id="SSF52058">
    <property type="entry name" value="L domain-like"/>
    <property type="match status" value="1"/>
</dbReference>
<evidence type="ECO:0008006" key="3">
    <source>
        <dbReference type="Google" id="ProtNLM"/>
    </source>
</evidence>